<dbReference type="EC" id="7.1.1.8" evidence="2"/>
<evidence type="ECO:0000256" key="1">
    <source>
        <dbReference type="ARBA" id="ARBA00001971"/>
    </source>
</evidence>
<evidence type="ECO:0000256" key="5">
    <source>
        <dbReference type="ARBA" id="ARBA00029568"/>
    </source>
</evidence>
<sequence>MFGVVSLACIAVIFISGLFLMFFYAPSSTPVVYRGGYEPLDGATMSKAMRSTLAISFEVQGGLLMRQAHHWAALLLPAALIMQLLTSFFTGAFRRPRRLGWVLLFLLLITALVGGWSGYALPDDMLSGTGLRIVEGIVLGIPVVGTWLSTLLFGGEFPGQIIEHLYPVHVAIVPALLIGLLALRIRAGYLQKPAQFAGRGRTEDNVVGVPVLPNAAARAGGLFLIVTAVILLVSATVTISPIWLYGPSSGGNASAGSQPDWYTGFLDGALRLVPPGWEFVWLGRTWTLAILVPLAVVGVYLAAVLLYPFVEEWITGDDRDHNILDRPRNTSTRTGIGVAGIVFYGALWGAGSADLVATHFHVGVESVVAFYQAAAVLGPALAFVVTRRVCLALQKKDRQILLHGYETGRIVRLPGGEYVEIHQPVDAHERWRLANTGDGTPVLARPDERGHVGLGARARAGLSRFFFEDRLTPIPPDELSQELRQLSDDDVDESAYEASIR</sequence>
<dbReference type="Pfam" id="PF13631">
    <property type="entry name" value="Cytochrom_B_N_2"/>
    <property type="match status" value="1"/>
</dbReference>
<dbReference type="PANTHER" id="PTHR19271">
    <property type="entry name" value="CYTOCHROME B"/>
    <property type="match status" value="1"/>
</dbReference>
<feature type="domain" description="Cytochrome b/b6 N-terminal region profile" evidence="7">
    <location>
        <begin position="1"/>
        <end position="197"/>
    </location>
</feature>
<organism evidence="8 9">
    <name type="scientific">Leifsonia poae</name>
    <dbReference type="NCBI Taxonomy" id="110933"/>
    <lineage>
        <taxon>Bacteria</taxon>
        <taxon>Bacillati</taxon>
        <taxon>Actinomycetota</taxon>
        <taxon>Actinomycetes</taxon>
        <taxon>Micrococcales</taxon>
        <taxon>Microbacteriaceae</taxon>
        <taxon>Leifsonia</taxon>
    </lineage>
</organism>
<dbReference type="InterPro" id="IPR036150">
    <property type="entry name" value="Cyt_b/b6_C_sf"/>
</dbReference>
<keyword evidence="9" id="KW-1185">Reference proteome</keyword>
<comment type="catalytic activity">
    <reaction evidence="4">
        <text>a quinol + 2 Fe(III)-[cytochrome c](out) = a quinone + 2 Fe(II)-[cytochrome c](out) + 2 H(+)(out)</text>
        <dbReference type="Rhea" id="RHEA:11484"/>
        <dbReference type="Rhea" id="RHEA-COMP:10350"/>
        <dbReference type="Rhea" id="RHEA-COMP:14399"/>
        <dbReference type="ChEBI" id="CHEBI:15378"/>
        <dbReference type="ChEBI" id="CHEBI:24646"/>
        <dbReference type="ChEBI" id="CHEBI:29033"/>
        <dbReference type="ChEBI" id="CHEBI:29034"/>
        <dbReference type="ChEBI" id="CHEBI:132124"/>
        <dbReference type="EC" id="7.1.1.8"/>
    </reaction>
</comment>
<reference evidence="8" key="2">
    <citation type="submission" date="2023-01" db="EMBL/GenBank/DDBJ databases">
        <authorList>
            <person name="Sun Q."/>
            <person name="Evtushenko L."/>
        </authorList>
    </citation>
    <scope>NUCLEOTIDE SEQUENCE</scope>
    <source>
        <strain evidence="8">VKM Ac-1401</strain>
    </source>
</reference>
<reference evidence="8" key="1">
    <citation type="journal article" date="2014" name="Int. J. Syst. Evol. Microbiol.">
        <title>Complete genome sequence of Corynebacterium casei LMG S-19264T (=DSM 44701T), isolated from a smear-ripened cheese.</title>
        <authorList>
            <consortium name="US DOE Joint Genome Institute (JGI-PGF)"/>
            <person name="Walter F."/>
            <person name="Albersmeier A."/>
            <person name="Kalinowski J."/>
            <person name="Ruckert C."/>
        </authorList>
    </citation>
    <scope>NUCLEOTIDE SEQUENCE</scope>
    <source>
        <strain evidence="8">VKM Ac-1401</strain>
    </source>
</reference>
<feature type="transmembrane region" description="Helical" evidence="6">
    <location>
        <begin position="331"/>
        <end position="350"/>
    </location>
</feature>
<dbReference type="Gene3D" id="1.20.810.10">
    <property type="entry name" value="Cytochrome Bc1 Complex, Chain C"/>
    <property type="match status" value="1"/>
</dbReference>
<proteinExistence type="predicted"/>
<name>A0A9W6HAB0_9MICO</name>
<dbReference type="AlphaFoldDB" id="A0A9W6HAB0"/>
<comment type="caution">
    <text evidence="8">The sequence shown here is derived from an EMBL/GenBank/DDBJ whole genome shotgun (WGS) entry which is preliminary data.</text>
</comment>
<accession>A0A9W6HAB0</accession>
<feature type="transmembrane region" description="Helical" evidence="6">
    <location>
        <begin position="370"/>
        <end position="390"/>
    </location>
</feature>
<dbReference type="GO" id="GO:0022904">
    <property type="term" value="P:respiratory electron transport chain"/>
    <property type="evidence" value="ECO:0007669"/>
    <property type="project" value="InterPro"/>
</dbReference>
<dbReference type="EMBL" id="BSEN01000012">
    <property type="protein sequence ID" value="GLJ76836.1"/>
    <property type="molecule type" value="Genomic_DNA"/>
</dbReference>
<evidence type="ECO:0000313" key="9">
    <source>
        <dbReference type="Proteomes" id="UP001142372"/>
    </source>
</evidence>
<dbReference type="InterPro" id="IPR005797">
    <property type="entry name" value="Cyt_b/b6_N"/>
</dbReference>
<feature type="transmembrane region" description="Helical" evidence="6">
    <location>
        <begin position="165"/>
        <end position="183"/>
    </location>
</feature>
<dbReference type="GO" id="GO:0016491">
    <property type="term" value="F:oxidoreductase activity"/>
    <property type="evidence" value="ECO:0007669"/>
    <property type="project" value="InterPro"/>
</dbReference>
<dbReference type="InterPro" id="IPR027387">
    <property type="entry name" value="Cytb/b6-like_sf"/>
</dbReference>
<feature type="transmembrane region" description="Helical" evidence="6">
    <location>
        <begin position="222"/>
        <end position="244"/>
    </location>
</feature>
<dbReference type="SUPFAM" id="SSF81648">
    <property type="entry name" value="a domain/subunit of cytochrome bc1 complex (Ubiquinol-cytochrome c reductase)"/>
    <property type="match status" value="1"/>
</dbReference>
<dbReference type="InterPro" id="IPR016174">
    <property type="entry name" value="Di-haem_cyt_TM"/>
</dbReference>
<dbReference type="PANTHER" id="PTHR19271:SF16">
    <property type="entry name" value="CYTOCHROME B"/>
    <property type="match status" value="1"/>
</dbReference>
<feature type="transmembrane region" description="Helical" evidence="6">
    <location>
        <begin position="99"/>
        <end position="121"/>
    </location>
</feature>
<feature type="transmembrane region" description="Helical" evidence="6">
    <location>
        <begin position="71"/>
        <end position="93"/>
    </location>
</feature>
<dbReference type="Proteomes" id="UP001142372">
    <property type="component" value="Unassembled WGS sequence"/>
</dbReference>
<evidence type="ECO:0000256" key="2">
    <source>
        <dbReference type="ARBA" id="ARBA00012951"/>
    </source>
</evidence>
<dbReference type="GO" id="GO:0008121">
    <property type="term" value="F:quinol-cytochrome-c reductase activity"/>
    <property type="evidence" value="ECO:0007669"/>
    <property type="project" value="UniProtKB-EC"/>
</dbReference>
<protein>
    <recommendedName>
        <fullName evidence="3">Cytochrome bc1 complex cytochrome b subunit</fullName>
        <ecNumber evidence="2">7.1.1.8</ecNumber>
    </recommendedName>
    <alternativeName>
        <fullName evidence="5">Cytochrome bc1 reductase complex subunit QcrB</fullName>
    </alternativeName>
</protein>
<dbReference type="PROSITE" id="PS51002">
    <property type="entry name" value="CYTB_NTER"/>
    <property type="match status" value="1"/>
</dbReference>
<feature type="transmembrane region" description="Helical" evidence="6">
    <location>
        <begin position="286"/>
        <end position="310"/>
    </location>
</feature>
<evidence type="ECO:0000259" key="7">
    <source>
        <dbReference type="PROSITE" id="PS51002"/>
    </source>
</evidence>
<keyword evidence="6" id="KW-0472">Membrane</keyword>
<evidence type="ECO:0000256" key="4">
    <source>
        <dbReference type="ARBA" id="ARBA00029351"/>
    </source>
</evidence>
<evidence type="ECO:0000256" key="3">
    <source>
        <dbReference type="ARBA" id="ARBA00016116"/>
    </source>
</evidence>
<dbReference type="SUPFAM" id="SSF81342">
    <property type="entry name" value="Transmembrane di-heme cytochromes"/>
    <property type="match status" value="1"/>
</dbReference>
<keyword evidence="6" id="KW-1133">Transmembrane helix</keyword>
<evidence type="ECO:0000313" key="8">
    <source>
        <dbReference type="EMBL" id="GLJ76836.1"/>
    </source>
</evidence>
<gene>
    <name evidence="8" type="ORF">GCM10017584_24100</name>
</gene>
<evidence type="ECO:0000256" key="6">
    <source>
        <dbReference type="SAM" id="Phobius"/>
    </source>
</evidence>
<dbReference type="GO" id="GO:0016020">
    <property type="term" value="C:membrane"/>
    <property type="evidence" value="ECO:0007669"/>
    <property type="project" value="InterPro"/>
</dbReference>
<comment type="cofactor">
    <cofactor evidence="1">
        <name>heme</name>
        <dbReference type="ChEBI" id="CHEBI:30413"/>
    </cofactor>
</comment>
<keyword evidence="6" id="KW-0812">Transmembrane</keyword>
<feature type="transmembrane region" description="Helical" evidence="6">
    <location>
        <begin position="6"/>
        <end position="25"/>
    </location>
</feature>